<organism evidence="1 2">
    <name type="scientific">Sphaerisporangium aureirubrum</name>
    <dbReference type="NCBI Taxonomy" id="1544736"/>
    <lineage>
        <taxon>Bacteria</taxon>
        <taxon>Bacillati</taxon>
        <taxon>Actinomycetota</taxon>
        <taxon>Actinomycetes</taxon>
        <taxon>Streptosporangiales</taxon>
        <taxon>Streptosporangiaceae</taxon>
        <taxon>Sphaerisporangium</taxon>
    </lineage>
</organism>
<dbReference type="EMBL" id="JBHSRF010000050">
    <property type="protein sequence ID" value="MFC6084840.1"/>
    <property type="molecule type" value="Genomic_DNA"/>
</dbReference>
<dbReference type="InterPro" id="IPR047603">
    <property type="entry name" value="FxsC_N"/>
</dbReference>
<dbReference type="Proteomes" id="UP001596137">
    <property type="component" value="Unassembled WGS sequence"/>
</dbReference>
<sequence>MSDQHALAGAADGPYFFLSYARTPRSGPFDDVDPNRWVTKLFSDICADIIQLSPMSGRPGFMDLQLRTGEPWPEVGTALATCRVFVPLYSPRYFHNPVCGKEWATFFQRDSPGSQLTQAIVPALWVPIASGELPPSASQVGLPDAKLGVHYREHGFYGLMKLSRFRDHYRRAVFGLAQTILEAGTRNMVRAGKPSDYLSAGNAFDRLDGPRMI</sequence>
<dbReference type="RefSeq" id="WP_380758328.1">
    <property type="nucleotide sequence ID" value="NZ_JBHSRF010000050.1"/>
</dbReference>
<dbReference type="InterPro" id="IPR035897">
    <property type="entry name" value="Toll_tir_struct_dom_sf"/>
</dbReference>
<protein>
    <submittedName>
        <fullName evidence="1">TIR-like protein FxsC</fullName>
    </submittedName>
</protein>
<dbReference type="Gene3D" id="3.40.50.10140">
    <property type="entry name" value="Toll/interleukin-1 receptor homology (TIR) domain"/>
    <property type="match status" value="1"/>
</dbReference>
<accession>A0ABW1NP59</accession>
<evidence type="ECO:0000313" key="2">
    <source>
        <dbReference type="Proteomes" id="UP001596137"/>
    </source>
</evidence>
<comment type="caution">
    <text evidence="1">The sequence shown here is derived from an EMBL/GenBank/DDBJ whole genome shotgun (WGS) entry which is preliminary data.</text>
</comment>
<gene>
    <name evidence="1" type="ORF">ACFP1K_27010</name>
</gene>
<reference evidence="2" key="1">
    <citation type="journal article" date="2019" name="Int. J. Syst. Evol. Microbiol.">
        <title>The Global Catalogue of Microorganisms (GCM) 10K type strain sequencing project: providing services to taxonomists for standard genome sequencing and annotation.</title>
        <authorList>
            <consortium name="The Broad Institute Genomics Platform"/>
            <consortium name="The Broad Institute Genome Sequencing Center for Infectious Disease"/>
            <person name="Wu L."/>
            <person name="Ma J."/>
        </authorList>
    </citation>
    <scope>NUCLEOTIDE SEQUENCE [LARGE SCALE GENOMIC DNA]</scope>
    <source>
        <strain evidence="2">JCM 30346</strain>
    </source>
</reference>
<proteinExistence type="predicted"/>
<dbReference type="NCBIfam" id="NF040588">
    <property type="entry name" value="FxsC_Nterm"/>
    <property type="match status" value="1"/>
</dbReference>
<evidence type="ECO:0000313" key="1">
    <source>
        <dbReference type="EMBL" id="MFC6084840.1"/>
    </source>
</evidence>
<name>A0ABW1NP59_9ACTN</name>
<keyword evidence="2" id="KW-1185">Reference proteome</keyword>